<evidence type="ECO:0000256" key="4">
    <source>
        <dbReference type="ARBA" id="ARBA00022989"/>
    </source>
</evidence>
<evidence type="ECO:0000256" key="3">
    <source>
        <dbReference type="ARBA" id="ARBA00022692"/>
    </source>
</evidence>
<dbReference type="EMBL" id="DQ666086">
    <property type="protein sequence ID" value="ABG74907.1"/>
    <property type="molecule type" value="mRNA"/>
</dbReference>
<evidence type="ECO:0000256" key="6">
    <source>
        <dbReference type="SAM" id="Phobius"/>
    </source>
</evidence>
<reference evidence="8" key="1">
    <citation type="submission" date="2006-05" db="EMBL/GenBank/DDBJ databases">
        <authorList>
            <person name="Kastan J."/>
            <person name="Edelberg M."/>
            <person name="Vershon A.K."/>
            <person name="Nemeroff M.E."/>
        </authorList>
    </citation>
    <scope>NUCLEOTIDE SEQUENCE</scope>
</reference>
<dbReference type="InterPro" id="IPR000326">
    <property type="entry name" value="PAP2/HPO"/>
</dbReference>
<comment type="similarity">
    <text evidence="2">Belongs to the PA-phosphatase related phosphoesterase family.</text>
</comment>
<evidence type="ECO:0000259" key="7">
    <source>
        <dbReference type="Pfam" id="PF01569"/>
    </source>
</evidence>
<dbReference type="GO" id="GO:0008195">
    <property type="term" value="F:phosphatidate phosphatase activity"/>
    <property type="evidence" value="ECO:0007669"/>
    <property type="project" value="TreeGrafter"/>
</dbReference>
<feature type="domain" description="Phosphatidic acid phosphatase type 2/haloperoxidase" evidence="7">
    <location>
        <begin position="11"/>
        <end position="59"/>
    </location>
</feature>
<evidence type="ECO:0000256" key="2">
    <source>
        <dbReference type="ARBA" id="ARBA00008816"/>
    </source>
</evidence>
<dbReference type="AlphaFoldDB" id="Q0Q0G6"/>
<dbReference type="GO" id="GO:0016020">
    <property type="term" value="C:membrane"/>
    <property type="evidence" value="ECO:0007669"/>
    <property type="project" value="UniProtKB-SubCell"/>
</dbReference>
<feature type="non-terminal residue" evidence="8">
    <location>
        <position position="1"/>
    </location>
</feature>
<name>Q0Q0G6_ARTSF</name>
<keyword evidence="4 6" id="KW-1133">Transmembrane helix</keyword>
<feature type="transmembrane region" description="Helical" evidence="6">
    <location>
        <begin position="40"/>
        <end position="58"/>
    </location>
</feature>
<dbReference type="InterPro" id="IPR043216">
    <property type="entry name" value="PAP-like"/>
</dbReference>
<evidence type="ECO:0000313" key="8">
    <source>
        <dbReference type="EMBL" id="ABG74907.1"/>
    </source>
</evidence>
<organism evidence="8">
    <name type="scientific">Artemia franciscana</name>
    <name type="common">Brine shrimp</name>
    <name type="synonym">Artemia sanfranciscana</name>
    <dbReference type="NCBI Taxonomy" id="6661"/>
    <lineage>
        <taxon>Eukaryota</taxon>
        <taxon>Metazoa</taxon>
        <taxon>Ecdysozoa</taxon>
        <taxon>Arthropoda</taxon>
        <taxon>Crustacea</taxon>
        <taxon>Branchiopoda</taxon>
        <taxon>Anostraca</taxon>
        <taxon>Artemiidae</taxon>
        <taxon>Artemia</taxon>
    </lineage>
</organism>
<evidence type="ECO:0000256" key="1">
    <source>
        <dbReference type="ARBA" id="ARBA00004141"/>
    </source>
</evidence>
<dbReference type="PANTHER" id="PTHR10165">
    <property type="entry name" value="LIPID PHOSPHATE PHOSPHATASE"/>
    <property type="match status" value="1"/>
</dbReference>
<keyword evidence="5 6" id="KW-0472">Membrane</keyword>
<proteinExistence type="evidence at transcript level"/>
<accession>Q0Q0G6</accession>
<dbReference type="InterPro" id="IPR036938">
    <property type="entry name" value="PAP2/HPO_sf"/>
</dbReference>
<protein>
    <submittedName>
        <fullName evidence="8">Phosphatidic acid phosphatase</fullName>
    </submittedName>
</protein>
<evidence type="ECO:0000256" key="5">
    <source>
        <dbReference type="ARBA" id="ARBA00023136"/>
    </source>
</evidence>
<sequence>GSHQQRCGGIRLVATLIPPIVALLIAVSRTCDYHHHWQDISVGSSIGIIVSWLSYRLYFPSVTSTSEAAVSKRIPEKVEWRYRDV</sequence>
<comment type="subcellular location">
    <subcellularLocation>
        <location evidence="1">Membrane</location>
        <topology evidence="1">Multi-pass membrane protein</topology>
    </subcellularLocation>
</comment>
<dbReference type="SUPFAM" id="SSF48317">
    <property type="entry name" value="Acid phosphatase/Vanadium-dependent haloperoxidase"/>
    <property type="match status" value="1"/>
</dbReference>
<dbReference type="Pfam" id="PF01569">
    <property type="entry name" value="PAP2"/>
    <property type="match status" value="1"/>
</dbReference>
<feature type="transmembrane region" description="Helical" evidence="6">
    <location>
        <begin position="12"/>
        <end position="28"/>
    </location>
</feature>
<dbReference type="GO" id="GO:0046839">
    <property type="term" value="P:phospholipid dephosphorylation"/>
    <property type="evidence" value="ECO:0007669"/>
    <property type="project" value="TreeGrafter"/>
</dbReference>
<dbReference type="Gene3D" id="1.20.144.10">
    <property type="entry name" value="Phosphatidic acid phosphatase type 2/haloperoxidase"/>
    <property type="match status" value="1"/>
</dbReference>
<dbReference type="GO" id="GO:0006644">
    <property type="term" value="P:phospholipid metabolic process"/>
    <property type="evidence" value="ECO:0007669"/>
    <property type="project" value="InterPro"/>
</dbReference>
<keyword evidence="3 6" id="KW-0812">Transmembrane</keyword>
<dbReference type="PANTHER" id="PTHR10165:SF35">
    <property type="entry name" value="RE23632P"/>
    <property type="match status" value="1"/>
</dbReference>